<organism evidence="1 2">
    <name type="scientific">Eubacterium uniforme</name>
    <dbReference type="NCBI Taxonomy" id="39495"/>
    <lineage>
        <taxon>Bacteria</taxon>
        <taxon>Bacillati</taxon>
        <taxon>Bacillota</taxon>
        <taxon>Clostridia</taxon>
        <taxon>Eubacteriales</taxon>
        <taxon>Eubacteriaceae</taxon>
        <taxon>Eubacterium</taxon>
    </lineage>
</organism>
<evidence type="ECO:0000313" key="2">
    <source>
        <dbReference type="Proteomes" id="UP000190814"/>
    </source>
</evidence>
<protein>
    <submittedName>
        <fullName evidence="1">Uncharacterized protein</fullName>
    </submittedName>
</protein>
<accession>A0A1T4W4U9</accession>
<reference evidence="1 2" key="1">
    <citation type="submission" date="2017-02" db="EMBL/GenBank/DDBJ databases">
        <authorList>
            <person name="Peterson S.W."/>
        </authorList>
    </citation>
    <scope>NUCLEOTIDE SEQUENCE [LARGE SCALE GENOMIC DNA]</scope>
    <source>
        <strain evidence="1 2">ATCC 35992</strain>
    </source>
</reference>
<dbReference type="EMBL" id="FUXZ01000018">
    <property type="protein sequence ID" value="SKA72272.1"/>
    <property type="molecule type" value="Genomic_DNA"/>
</dbReference>
<gene>
    <name evidence="1" type="ORF">SAMN02745111_02319</name>
</gene>
<name>A0A1T4W4U9_9FIRM</name>
<keyword evidence="2" id="KW-1185">Reference proteome</keyword>
<dbReference type="RefSeq" id="WP_078767144.1">
    <property type="nucleotide sequence ID" value="NZ_FUXZ01000018.1"/>
</dbReference>
<proteinExistence type="predicted"/>
<dbReference type="Proteomes" id="UP000190814">
    <property type="component" value="Unassembled WGS sequence"/>
</dbReference>
<sequence length="285" mass="32142">MNKRILIPVTGLLICSLVVSTSFYKNNGDVAKEKNWLSVNDEKDEYKLTDNQDNAVEAFKLSKNAETSLTPEEYDAALDKMYDGVDEEYIEELDAMNPSDINDKINSFDDKYELGEPLSEEDAATLLYVYEKMHPENEEIEPSEVVAEPLGWETLTYKIGWSKNKDGVKTSYSGKFSTWTGSMHGKYSTDVTVKLEKGKKKIKSLKWTTYHNAYGLLGTSGKTPSIGKVYTGSTSSSKYTDKFNFEKSVTYSAIWVIYVSTYGTLDVKYNGGEYSITTKTYKSTE</sequence>
<evidence type="ECO:0000313" key="1">
    <source>
        <dbReference type="EMBL" id="SKA72272.1"/>
    </source>
</evidence>
<dbReference type="AlphaFoldDB" id="A0A1T4W4U9"/>